<comment type="similarity">
    <text evidence="3">Belongs to the NDC1 family.</text>
</comment>
<dbReference type="PANTHER" id="PTHR13269">
    <property type="entry name" value="NUCLEOPORIN NDC1"/>
    <property type="match status" value="1"/>
</dbReference>
<reference evidence="13 14" key="1">
    <citation type="journal article" date="2018" name="G3 (Bethesda)">
        <title>Phylogenetic and Phylogenomic Definition of Rhizopus Species.</title>
        <authorList>
            <person name="Gryganskyi A.P."/>
            <person name="Golan J."/>
            <person name="Dolatabadi S."/>
            <person name="Mondo S."/>
            <person name="Robb S."/>
            <person name="Idnurm A."/>
            <person name="Muszewska A."/>
            <person name="Steczkiewicz K."/>
            <person name="Masonjones S."/>
            <person name="Liao H.L."/>
            <person name="Gajdeczka M.T."/>
            <person name="Anike F."/>
            <person name="Vuek A."/>
            <person name="Anishchenko I.M."/>
            <person name="Voigt K."/>
            <person name="de Hoog G.S."/>
            <person name="Smith M.E."/>
            <person name="Heitman J."/>
            <person name="Vilgalys R."/>
            <person name="Stajich J.E."/>
        </authorList>
    </citation>
    <scope>NUCLEOTIDE SEQUENCE [LARGE SCALE GENOMIC DNA]</scope>
    <source>
        <strain evidence="13 14">LSU 92-RS-03</strain>
    </source>
</reference>
<evidence type="ECO:0000256" key="1">
    <source>
        <dbReference type="ARBA" id="ARBA00004232"/>
    </source>
</evidence>
<evidence type="ECO:0000256" key="12">
    <source>
        <dbReference type="ARBA" id="ARBA00023242"/>
    </source>
</evidence>
<evidence type="ECO:0000256" key="8">
    <source>
        <dbReference type="ARBA" id="ARBA00022989"/>
    </source>
</evidence>
<dbReference type="GO" id="GO:0030674">
    <property type="term" value="F:protein-macromolecule adaptor activity"/>
    <property type="evidence" value="ECO:0007669"/>
    <property type="project" value="TreeGrafter"/>
</dbReference>
<dbReference type="GO" id="GO:0031965">
    <property type="term" value="C:nuclear membrane"/>
    <property type="evidence" value="ECO:0007669"/>
    <property type="project" value="UniProtKB-SubCell"/>
</dbReference>
<dbReference type="GO" id="GO:0070762">
    <property type="term" value="C:nuclear pore transmembrane ring"/>
    <property type="evidence" value="ECO:0007669"/>
    <property type="project" value="TreeGrafter"/>
</dbReference>
<dbReference type="GO" id="GO:0005816">
    <property type="term" value="C:spindle pole body"/>
    <property type="evidence" value="ECO:0007669"/>
    <property type="project" value="TreeGrafter"/>
</dbReference>
<gene>
    <name evidence="13" type="ORF">CU098_004399</name>
</gene>
<evidence type="ECO:0000256" key="7">
    <source>
        <dbReference type="ARBA" id="ARBA00022927"/>
    </source>
</evidence>
<dbReference type="Pfam" id="PF09531">
    <property type="entry name" value="Ndc1_Nup"/>
    <property type="match status" value="1"/>
</dbReference>
<dbReference type="OrthoDB" id="67850at2759"/>
<evidence type="ECO:0000313" key="14">
    <source>
        <dbReference type="Proteomes" id="UP000253551"/>
    </source>
</evidence>
<evidence type="ECO:0000256" key="3">
    <source>
        <dbReference type="ARBA" id="ARBA00005760"/>
    </source>
</evidence>
<keyword evidence="11" id="KW-0472">Membrane</keyword>
<dbReference type="STRING" id="4846.A0A367IMQ2"/>
<dbReference type="PANTHER" id="PTHR13269:SF6">
    <property type="entry name" value="NUCLEOPORIN NDC1"/>
    <property type="match status" value="1"/>
</dbReference>
<name>A0A367IMQ2_RHIST</name>
<keyword evidence="9" id="KW-0811">Translocation</keyword>
<keyword evidence="10" id="KW-0906">Nuclear pore complex</keyword>
<sequence length="380" mass="43578">RYHVIKINQVQQSLWSDIKTSFATLLCQSSMTAIHSFLFAYVTYILFNRSIYHVVARLFGIFYKLLDSPIIGFDWHDIHLMLRCMMAGSMTISTFNFIHRLYNISYGSRMAVTDGLVNQFDVLIDGLEGQKEIQMVAFAELAMIATKQEETRHTLFRTVGKDVQDTAWYRIMRACLKVMDELRTKMDIEYYGVSVPVTPAMKPVEPPSSNQPRLQLSEGDIYARHQTKYTALDDRTKYIFYDVAERMETNLVPNTAPRLTTCAQKITQTRFVEFIKTLELKAGLGGTLEPLYGETVLRRVQTVFSKYQLVIWAIQSVASLTSHSLHEDPYGYVQNNIADVLNALLGLLVNVEKYIQTPPLGYHRLLKQQEQSQEAEAVVL</sequence>
<keyword evidence="4" id="KW-0813">Transport</keyword>
<feature type="non-terminal residue" evidence="13">
    <location>
        <position position="1"/>
    </location>
</feature>
<accession>A0A367IMQ2</accession>
<dbReference type="EMBL" id="PJQM01006914">
    <property type="protein sequence ID" value="RCH78906.1"/>
    <property type="molecule type" value="Genomic_DNA"/>
</dbReference>
<dbReference type="Proteomes" id="UP000253551">
    <property type="component" value="Unassembled WGS sequence"/>
</dbReference>
<keyword evidence="7" id="KW-0653">Protein transport</keyword>
<evidence type="ECO:0000256" key="11">
    <source>
        <dbReference type="ARBA" id="ARBA00023136"/>
    </source>
</evidence>
<evidence type="ECO:0000256" key="2">
    <source>
        <dbReference type="ARBA" id="ARBA00004567"/>
    </source>
</evidence>
<evidence type="ECO:0000256" key="5">
    <source>
        <dbReference type="ARBA" id="ARBA00022692"/>
    </source>
</evidence>
<keyword evidence="6" id="KW-0509">mRNA transport</keyword>
<keyword evidence="5" id="KW-0812">Transmembrane</keyword>
<dbReference type="InterPro" id="IPR019049">
    <property type="entry name" value="Nucleoporin_prot_Ndc1/Nup"/>
</dbReference>
<evidence type="ECO:0000313" key="13">
    <source>
        <dbReference type="EMBL" id="RCH78906.1"/>
    </source>
</evidence>
<evidence type="ECO:0008006" key="15">
    <source>
        <dbReference type="Google" id="ProtNLM"/>
    </source>
</evidence>
<proteinExistence type="inferred from homology"/>
<evidence type="ECO:0000256" key="6">
    <source>
        <dbReference type="ARBA" id="ARBA00022816"/>
    </source>
</evidence>
<evidence type="ECO:0000256" key="4">
    <source>
        <dbReference type="ARBA" id="ARBA00022448"/>
    </source>
</evidence>
<evidence type="ECO:0000256" key="9">
    <source>
        <dbReference type="ARBA" id="ARBA00023010"/>
    </source>
</evidence>
<dbReference type="GO" id="GO:0006999">
    <property type="term" value="P:nuclear pore organization"/>
    <property type="evidence" value="ECO:0007669"/>
    <property type="project" value="TreeGrafter"/>
</dbReference>
<keyword evidence="8" id="KW-1133">Transmembrane helix</keyword>
<feature type="non-terminal residue" evidence="13">
    <location>
        <position position="380"/>
    </location>
</feature>
<keyword evidence="12" id="KW-0539">Nucleus</keyword>
<dbReference type="GO" id="GO:0051028">
    <property type="term" value="P:mRNA transport"/>
    <property type="evidence" value="ECO:0007669"/>
    <property type="project" value="UniProtKB-KW"/>
</dbReference>
<keyword evidence="14" id="KW-1185">Reference proteome</keyword>
<protein>
    <recommendedName>
        <fullName evidence="15">Nucleoporin protein Ndc1-Nup</fullName>
    </recommendedName>
</protein>
<comment type="caution">
    <text evidence="13">The sequence shown here is derived from an EMBL/GenBank/DDBJ whole genome shotgun (WGS) entry which is preliminary data.</text>
</comment>
<dbReference type="AlphaFoldDB" id="A0A367IMQ2"/>
<organism evidence="13 14">
    <name type="scientific">Rhizopus stolonifer</name>
    <name type="common">Rhizopus nigricans</name>
    <dbReference type="NCBI Taxonomy" id="4846"/>
    <lineage>
        <taxon>Eukaryota</taxon>
        <taxon>Fungi</taxon>
        <taxon>Fungi incertae sedis</taxon>
        <taxon>Mucoromycota</taxon>
        <taxon>Mucoromycotina</taxon>
        <taxon>Mucoromycetes</taxon>
        <taxon>Mucorales</taxon>
        <taxon>Mucorineae</taxon>
        <taxon>Rhizopodaceae</taxon>
        <taxon>Rhizopus</taxon>
    </lineage>
</organism>
<comment type="subcellular location">
    <subcellularLocation>
        <location evidence="1">Nucleus membrane</location>
        <topology evidence="1">Multi-pass membrane protein</topology>
    </subcellularLocation>
    <subcellularLocation>
        <location evidence="2">Nucleus</location>
        <location evidence="2">Nuclear pore complex</location>
    </subcellularLocation>
</comment>
<evidence type="ECO:0000256" key="10">
    <source>
        <dbReference type="ARBA" id="ARBA00023132"/>
    </source>
</evidence>
<dbReference type="GO" id="GO:0015031">
    <property type="term" value="P:protein transport"/>
    <property type="evidence" value="ECO:0007669"/>
    <property type="project" value="UniProtKB-KW"/>
</dbReference>